<dbReference type="NCBIfam" id="TIGR00263">
    <property type="entry name" value="trpB"/>
    <property type="match status" value="1"/>
</dbReference>
<gene>
    <name evidence="11 13" type="primary">trpB</name>
    <name evidence="13" type="ORF">ACFQ5P_11955</name>
</gene>
<feature type="domain" description="Tryptophan synthase beta chain-like PALP" evidence="12">
    <location>
        <begin position="64"/>
        <end position="389"/>
    </location>
</feature>
<keyword evidence="14" id="KW-1185">Reference proteome</keyword>
<dbReference type="GO" id="GO:0004834">
    <property type="term" value="F:tryptophan synthase activity"/>
    <property type="evidence" value="ECO:0007669"/>
    <property type="project" value="UniProtKB-EC"/>
</dbReference>
<name>A0ABW4E0G5_9RHOB</name>
<evidence type="ECO:0000256" key="5">
    <source>
        <dbReference type="ARBA" id="ARBA00022605"/>
    </source>
</evidence>
<feature type="modified residue" description="N6-(pyridoxal phosphate)lysine" evidence="11">
    <location>
        <position position="98"/>
    </location>
</feature>
<evidence type="ECO:0000256" key="9">
    <source>
        <dbReference type="ARBA" id="ARBA00023239"/>
    </source>
</evidence>
<keyword evidence="8 11" id="KW-0057">Aromatic amino acid biosynthesis</keyword>
<evidence type="ECO:0000256" key="4">
    <source>
        <dbReference type="ARBA" id="ARBA00011270"/>
    </source>
</evidence>
<dbReference type="Pfam" id="PF00291">
    <property type="entry name" value="PALP"/>
    <property type="match status" value="1"/>
</dbReference>
<dbReference type="InterPro" id="IPR023026">
    <property type="entry name" value="Trp_synth_beta/beta-like"/>
</dbReference>
<evidence type="ECO:0000256" key="2">
    <source>
        <dbReference type="ARBA" id="ARBA00004733"/>
    </source>
</evidence>
<sequence length="408" mass="44703">MADDLLNSFKTGPDEQGRFGIYGGRFVSETLMPLILQLEAEYERAKTDPAFWDQMNDLWTHYVGRPSPLYFAERMTEHLGGAKIYMKRDELNHTGAHKINNVLGQILLAIRMGKTRIIAETGAGQHGVATATVCARFGLKCIVYMGAHDVERQSPNVFRMRLLGAEVIPVTSGRGTLKDAMNDALRDWVTNVRDTFYCIGTVAGPHPYPAMVRDFQSIIGKEVREQIMPREGRFPDTIIAAIGGGSNAMGLFYPFLDDKEVRIIGVEAGGRGVDDRMEHCASLSGGRAGVLHGNRTYLLQDDDGQILEGHSISAGLDYPGIGPEHAWLKDIGRAEYVSITDDEALGAFQLCCALEGIIPALEPAHALAHVIKIAPDLPADHIIVMNMCGRGDKDIFTVAKHLGFDLTV</sequence>
<organism evidence="13 14">
    <name type="scientific">Paracoccus nototheniae</name>
    <dbReference type="NCBI Taxonomy" id="2489002"/>
    <lineage>
        <taxon>Bacteria</taxon>
        <taxon>Pseudomonadati</taxon>
        <taxon>Pseudomonadota</taxon>
        <taxon>Alphaproteobacteria</taxon>
        <taxon>Rhodobacterales</taxon>
        <taxon>Paracoccaceae</taxon>
        <taxon>Paracoccus</taxon>
    </lineage>
</organism>
<dbReference type="RefSeq" id="WP_131578395.1">
    <property type="nucleotide sequence ID" value="NZ_CBCSAJ010000106.1"/>
</dbReference>
<evidence type="ECO:0000259" key="12">
    <source>
        <dbReference type="Pfam" id="PF00291"/>
    </source>
</evidence>
<comment type="function">
    <text evidence="11">The beta subunit is responsible for the synthesis of L-tryptophan from indole and L-serine.</text>
</comment>
<accession>A0ABW4E0G5</accession>
<evidence type="ECO:0000256" key="1">
    <source>
        <dbReference type="ARBA" id="ARBA00001933"/>
    </source>
</evidence>
<dbReference type="SUPFAM" id="SSF53686">
    <property type="entry name" value="Tryptophan synthase beta subunit-like PLP-dependent enzymes"/>
    <property type="match status" value="1"/>
</dbReference>
<evidence type="ECO:0000256" key="3">
    <source>
        <dbReference type="ARBA" id="ARBA00009982"/>
    </source>
</evidence>
<dbReference type="PANTHER" id="PTHR48077:SF3">
    <property type="entry name" value="TRYPTOPHAN SYNTHASE"/>
    <property type="match status" value="1"/>
</dbReference>
<reference evidence="14" key="1">
    <citation type="journal article" date="2019" name="Int. J. Syst. Evol. Microbiol.">
        <title>The Global Catalogue of Microorganisms (GCM) 10K type strain sequencing project: providing services to taxonomists for standard genome sequencing and annotation.</title>
        <authorList>
            <consortium name="The Broad Institute Genomics Platform"/>
            <consortium name="The Broad Institute Genome Sequencing Center for Infectious Disease"/>
            <person name="Wu L."/>
            <person name="Ma J."/>
        </authorList>
    </citation>
    <scope>NUCLEOTIDE SEQUENCE [LARGE SCALE GENOMIC DNA]</scope>
    <source>
        <strain evidence="14">CCM 8875</strain>
    </source>
</reference>
<dbReference type="PIRSF" id="PIRSF001413">
    <property type="entry name" value="Trp_syn_beta"/>
    <property type="match status" value="1"/>
</dbReference>
<evidence type="ECO:0000313" key="13">
    <source>
        <dbReference type="EMBL" id="MFD1482010.1"/>
    </source>
</evidence>
<dbReference type="PANTHER" id="PTHR48077">
    <property type="entry name" value="TRYPTOPHAN SYNTHASE-RELATED"/>
    <property type="match status" value="1"/>
</dbReference>
<dbReference type="PROSITE" id="PS00168">
    <property type="entry name" value="TRP_SYNTHASE_BETA"/>
    <property type="match status" value="1"/>
</dbReference>
<dbReference type="Gene3D" id="3.40.50.1100">
    <property type="match status" value="2"/>
</dbReference>
<comment type="cofactor">
    <cofactor evidence="1 11">
        <name>pyridoxal 5'-phosphate</name>
        <dbReference type="ChEBI" id="CHEBI:597326"/>
    </cofactor>
</comment>
<comment type="caution">
    <text evidence="13">The sequence shown here is derived from an EMBL/GenBank/DDBJ whole genome shotgun (WGS) entry which is preliminary data.</text>
</comment>
<evidence type="ECO:0000256" key="8">
    <source>
        <dbReference type="ARBA" id="ARBA00023141"/>
    </source>
</evidence>
<dbReference type="InterPro" id="IPR006653">
    <property type="entry name" value="Trp_synth_b_CS"/>
</dbReference>
<dbReference type="InterPro" id="IPR036052">
    <property type="entry name" value="TrpB-like_PALP_sf"/>
</dbReference>
<dbReference type="InterPro" id="IPR006654">
    <property type="entry name" value="Trp_synth_beta"/>
</dbReference>
<evidence type="ECO:0000313" key="14">
    <source>
        <dbReference type="Proteomes" id="UP001597302"/>
    </source>
</evidence>
<dbReference type="CDD" id="cd06446">
    <property type="entry name" value="Trp-synth_B"/>
    <property type="match status" value="1"/>
</dbReference>
<dbReference type="Proteomes" id="UP001597302">
    <property type="component" value="Unassembled WGS sequence"/>
</dbReference>
<comment type="catalytic activity">
    <reaction evidence="10 11">
        <text>(1S,2R)-1-C-(indol-3-yl)glycerol 3-phosphate + L-serine = D-glyceraldehyde 3-phosphate + L-tryptophan + H2O</text>
        <dbReference type="Rhea" id="RHEA:10532"/>
        <dbReference type="ChEBI" id="CHEBI:15377"/>
        <dbReference type="ChEBI" id="CHEBI:33384"/>
        <dbReference type="ChEBI" id="CHEBI:57912"/>
        <dbReference type="ChEBI" id="CHEBI:58866"/>
        <dbReference type="ChEBI" id="CHEBI:59776"/>
        <dbReference type="EC" id="4.2.1.20"/>
    </reaction>
</comment>
<comment type="pathway">
    <text evidence="2 11">Amino-acid biosynthesis; L-tryptophan biosynthesis; L-tryptophan from chorismate: step 5/5.</text>
</comment>
<evidence type="ECO:0000256" key="10">
    <source>
        <dbReference type="ARBA" id="ARBA00049047"/>
    </source>
</evidence>
<dbReference type="InterPro" id="IPR001926">
    <property type="entry name" value="TrpB-like_PALP"/>
</dbReference>
<protein>
    <recommendedName>
        <fullName evidence="11">Tryptophan synthase beta chain</fullName>
        <ecNumber evidence="11">4.2.1.20</ecNumber>
    </recommendedName>
</protein>
<evidence type="ECO:0000256" key="7">
    <source>
        <dbReference type="ARBA" id="ARBA00022898"/>
    </source>
</evidence>
<keyword evidence="7 11" id="KW-0663">Pyridoxal phosphate</keyword>
<keyword evidence="9 11" id="KW-0456">Lyase</keyword>
<dbReference type="EC" id="4.2.1.20" evidence="11"/>
<proteinExistence type="inferred from homology"/>
<evidence type="ECO:0000256" key="11">
    <source>
        <dbReference type="HAMAP-Rule" id="MF_00133"/>
    </source>
</evidence>
<keyword evidence="5 11" id="KW-0028">Amino-acid biosynthesis</keyword>
<dbReference type="HAMAP" id="MF_00133">
    <property type="entry name" value="Trp_synth_beta"/>
    <property type="match status" value="1"/>
</dbReference>
<evidence type="ECO:0000256" key="6">
    <source>
        <dbReference type="ARBA" id="ARBA00022822"/>
    </source>
</evidence>
<keyword evidence="6 11" id="KW-0822">Tryptophan biosynthesis</keyword>
<comment type="similarity">
    <text evidence="3 11">Belongs to the TrpB family.</text>
</comment>
<comment type="subunit">
    <text evidence="4 11">Tetramer of two alpha and two beta chains.</text>
</comment>
<dbReference type="EMBL" id="JBHTOQ010000022">
    <property type="protein sequence ID" value="MFD1482010.1"/>
    <property type="molecule type" value="Genomic_DNA"/>
</dbReference>